<dbReference type="VEuPathDB" id="FungiDB:PMAA_049300"/>
<dbReference type="InterPro" id="IPR029526">
    <property type="entry name" value="PGBD"/>
</dbReference>
<name>B6QPA9_TALMQ</name>
<dbReference type="Proteomes" id="UP000001294">
    <property type="component" value="Unassembled WGS sequence"/>
</dbReference>
<proteinExistence type="predicted"/>
<dbReference type="InterPro" id="IPR032718">
    <property type="entry name" value="PGBD4_Znf_C"/>
</dbReference>
<feature type="domain" description="PiggyBac transposable element-derived protein 4 C-terminal zinc-finger" evidence="2">
    <location>
        <begin position="622"/>
        <end position="685"/>
    </location>
</feature>
<evidence type="ECO:0000313" key="4">
    <source>
        <dbReference type="EMBL" id="EEA21128.1"/>
    </source>
</evidence>
<reference evidence="5" key="1">
    <citation type="journal article" date="2015" name="Genome Announc.">
        <title>Genome sequence of the AIDS-associated pathogen Penicillium marneffei (ATCC18224) and its near taxonomic relative Talaromyces stipitatus (ATCC10500).</title>
        <authorList>
            <person name="Nierman W.C."/>
            <person name="Fedorova-Abrams N.D."/>
            <person name="Andrianopoulos A."/>
        </authorList>
    </citation>
    <scope>NUCLEOTIDE SEQUENCE [LARGE SCALE GENOMIC DNA]</scope>
    <source>
        <strain evidence="5">ATCC 18224 / CBS 334.59 / QM 7333</strain>
    </source>
</reference>
<protein>
    <recommendedName>
        <fullName evidence="6">PiggyBac transposable element-derived protein domain-containing protein</fullName>
    </recommendedName>
</protein>
<evidence type="ECO:0000259" key="2">
    <source>
        <dbReference type="Pfam" id="PF13842"/>
    </source>
</evidence>
<sequence>MSPSTVDSLRGGAGTFQPQSSIELAAMIDGGYSLVAVLMAMLGDISLRLASSGGRGPLISNEGLSLARVVAEARIKKPAENLQPGAPFTVNIFNLKPYKDVKRYGIGAFKYCYGDPILTGKRAEAVAILKQIPEANEVRFEPIQTDKKRAPKLQIPPYIDIMEPYQIFSLFFTEDLFKVLADNTNMYAYAKLSKNMNPHHRNWRSTTPGELKAFVGAQIYMGFTKEPQLKDYWDEEKHNKSVHANHPLSNYITCFRFEQLKRFFHISEPSEVPGGFISTYYRPEPTEEEELQLSEEQLSGIWWHKVHTVFDILRKASKNLYIPSSNISIDEAMVCSHGRSSHTYKMPNKPISQGFKIFVLADHGYCYYFYPASRTKGVVEVGMAKELTKTGQMVYELVQTLPKDNKTYDLYLDNYFTSVNLFKALREIQVGACGTTRPHKEFPNLLKKLKDLGSYIPYHKVCAIPVNDVLCVAWQDNNIVLALTTIHTVDQTDDYIERTRRRPQKTSTNGPLVHKEFGEQAVKNMPIPRFIDDYNSHMGGVDIANQHRAVYDTHIKAFRSWWPLWNWCLDVGIVNAYKIHSFRRQLSKSLLLFAPPMARYMQPTSTKKRKTEDLQPPKPQNNTSLPHLVVKSYLKVQKRCIWCLYKNPKRQTGQSPSFTTFICQACDVPLCRPETGRTCFRNFHMC</sequence>
<dbReference type="PANTHER" id="PTHR46599">
    <property type="entry name" value="PIGGYBAC TRANSPOSABLE ELEMENT-DERIVED PROTEIN 4"/>
    <property type="match status" value="1"/>
</dbReference>
<gene>
    <name evidence="4" type="ORF">PMAA_049300</name>
</gene>
<evidence type="ECO:0000256" key="1">
    <source>
        <dbReference type="SAM" id="MobiDB-lite"/>
    </source>
</evidence>
<keyword evidence="5" id="KW-1185">Reference proteome</keyword>
<dbReference type="OrthoDB" id="3562449at2759"/>
<dbReference type="PANTHER" id="PTHR46599:SF3">
    <property type="entry name" value="PIGGYBAC TRANSPOSABLE ELEMENT-DERIVED PROTEIN 4"/>
    <property type="match status" value="1"/>
</dbReference>
<feature type="region of interest" description="Disordered" evidence="1">
    <location>
        <begin position="602"/>
        <end position="623"/>
    </location>
</feature>
<evidence type="ECO:0008006" key="6">
    <source>
        <dbReference type="Google" id="ProtNLM"/>
    </source>
</evidence>
<accession>B6QPA9</accession>
<dbReference type="Pfam" id="PF13843">
    <property type="entry name" value="DDE_Tnp_1_7"/>
    <property type="match status" value="1"/>
</dbReference>
<organism evidence="4 5">
    <name type="scientific">Talaromyces marneffei (strain ATCC 18224 / CBS 334.59 / QM 7333)</name>
    <name type="common">Penicillium marneffei</name>
    <dbReference type="NCBI Taxonomy" id="441960"/>
    <lineage>
        <taxon>Eukaryota</taxon>
        <taxon>Fungi</taxon>
        <taxon>Dikarya</taxon>
        <taxon>Ascomycota</taxon>
        <taxon>Pezizomycotina</taxon>
        <taxon>Eurotiomycetes</taxon>
        <taxon>Eurotiomycetidae</taxon>
        <taxon>Eurotiales</taxon>
        <taxon>Trichocomaceae</taxon>
        <taxon>Talaromyces</taxon>
        <taxon>Talaromyces sect. Talaromyces</taxon>
    </lineage>
</organism>
<dbReference type="HOGENOM" id="CLU_028285_1_0_1"/>
<dbReference type="PhylomeDB" id="B6QPA9"/>
<dbReference type="EMBL" id="DS995904">
    <property type="protein sequence ID" value="EEA21128.1"/>
    <property type="molecule type" value="Genomic_DNA"/>
</dbReference>
<dbReference type="Pfam" id="PF13842">
    <property type="entry name" value="zf-Tnp_2"/>
    <property type="match status" value="1"/>
</dbReference>
<feature type="domain" description="PiggyBac transposable element-derived protein" evidence="3">
    <location>
        <begin position="164"/>
        <end position="577"/>
    </location>
</feature>
<dbReference type="AlphaFoldDB" id="B6QPA9"/>
<evidence type="ECO:0000313" key="5">
    <source>
        <dbReference type="Proteomes" id="UP000001294"/>
    </source>
</evidence>
<evidence type="ECO:0000259" key="3">
    <source>
        <dbReference type="Pfam" id="PF13843"/>
    </source>
</evidence>